<feature type="compositionally biased region" description="Acidic residues" evidence="1">
    <location>
        <begin position="122"/>
        <end position="131"/>
    </location>
</feature>
<feature type="compositionally biased region" description="Basic residues" evidence="1">
    <location>
        <begin position="153"/>
        <end position="164"/>
    </location>
</feature>
<sequence length="342" mass="37150">MSNASVLDGLPVVSQVKSLVELAGGDVEGARRTQVRFSEACPLVSQVTSIVYACSGERDRALEVQKEFFCGCVQRVKVPKDSVLAGEEGRTPFPGEAVGTAQLCPPDHPWYSCRLLYENGSDTEPDVDGELESGATSSKGGWEKDSEGDSTPKPRRRPGRTRSTRQRESARLRHLQSFLPRYPCREMLHETTLSDSCNQSNQAEIPLHQGESREGLLVSSSSSSAQRWQKGGSAWWGYASKKAKTKELEDREGERKGGTGSASASTLPPSHIEGVNSGISLDGREKNVSSQSSSNAPPPEHEHQHQHPQQPGLVCLRESLQRSRSATVMSDKPEPEAEVGDG</sequence>
<feature type="region of interest" description="Disordered" evidence="1">
    <location>
        <begin position="122"/>
        <end position="176"/>
    </location>
</feature>
<feature type="compositionally biased region" description="Basic and acidic residues" evidence="1">
    <location>
        <begin position="141"/>
        <end position="152"/>
    </location>
</feature>
<protein>
    <submittedName>
        <fullName evidence="2">Uncharacterized protein</fullName>
    </submittedName>
</protein>
<dbReference type="PANTHER" id="PTHR34494:SF1">
    <property type="entry name" value="PROTEIN CBG25024"/>
    <property type="match status" value="1"/>
</dbReference>
<reference evidence="2" key="1">
    <citation type="submission" date="2014-11" db="EMBL/GenBank/DDBJ databases">
        <authorList>
            <person name="Otto D Thomas"/>
            <person name="Naeem Raeece"/>
        </authorList>
    </citation>
    <scope>NUCLEOTIDE SEQUENCE</scope>
</reference>
<name>A0A0G4GCV8_9ALVE</name>
<proteinExistence type="predicted"/>
<feature type="compositionally biased region" description="Basic and acidic residues" evidence="1">
    <location>
        <begin position="245"/>
        <end position="257"/>
    </location>
</feature>
<organism evidence="2">
    <name type="scientific">Chromera velia CCMP2878</name>
    <dbReference type="NCBI Taxonomy" id="1169474"/>
    <lineage>
        <taxon>Eukaryota</taxon>
        <taxon>Sar</taxon>
        <taxon>Alveolata</taxon>
        <taxon>Colpodellida</taxon>
        <taxon>Chromeraceae</taxon>
        <taxon>Chromera</taxon>
    </lineage>
</organism>
<evidence type="ECO:0000256" key="1">
    <source>
        <dbReference type="SAM" id="MobiDB-lite"/>
    </source>
</evidence>
<dbReference type="PANTHER" id="PTHR34494">
    <property type="entry name" value="PROTEIN CBG25024"/>
    <property type="match status" value="1"/>
</dbReference>
<gene>
    <name evidence="2" type="ORF">Cvel_21337</name>
</gene>
<evidence type="ECO:0000313" key="2">
    <source>
        <dbReference type="EMBL" id="CEM27103.1"/>
    </source>
</evidence>
<dbReference type="AlphaFoldDB" id="A0A0G4GCV8"/>
<dbReference type="EMBL" id="CDMZ01001094">
    <property type="protein sequence ID" value="CEM27103.1"/>
    <property type="molecule type" value="Genomic_DNA"/>
</dbReference>
<accession>A0A0G4GCV8</accession>
<feature type="region of interest" description="Disordered" evidence="1">
    <location>
        <begin position="229"/>
        <end position="342"/>
    </location>
</feature>
<dbReference type="VEuPathDB" id="CryptoDB:Cvel_21337"/>